<dbReference type="CDD" id="cd21037">
    <property type="entry name" value="MLKL_NTD"/>
    <property type="match status" value="1"/>
</dbReference>
<evidence type="ECO:0000259" key="2">
    <source>
        <dbReference type="Pfam" id="PF25055"/>
    </source>
</evidence>
<evidence type="ECO:0000256" key="1">
    <source>
        <dbReference type="SAM" id="Phobius"/>
    </source>
</evidence>
<dbReference type="EnsemblPlants" id="KQJ87359">
    <property type="protein sequence ID" value="KQJ87359"/>
    <property type="gene ID" value="BRADI_4g10510v3"/>
</dbReference>
<name>A0A0Q3EHZ5_BRADI</name>
<dbReference type="InterPro" id="IPR036537">
    <property type="entry name" value="Adaptor_Cbl_N_dom_sf"/>
</dbReference>
<organism evidence="3">
    <name type="scientific">Brachypodium distachyon</name>
    <name type="common">Purple false brome</name>
    <name type="synonym">Trachynia distachya</name>
    <dbReference type="NCBI Taxonomy" id="15368"/>
    <lineage>
        <taxon>Eukaryota</taxon>
        <taxon>Viridiplantae</taxon>
        <taxon>Streptophyta</taxon>
        <taxon>Embryophyta</taxon>
        <taxon>Tracheophyta</taxon>
        <taxon>Spermatophyta</taxon>
        <taxon>Magnoliopsida</taxon>
        <taxon>Liliopsida</taxon>
        <taxon>Poales</taxon>
        <taxon>Poaceae</taxon>
        <taxon>BOP clade</taxon>
        <taxon>Pooideae</taxon>
        <taxon>Stipodae</taxon>
        <taxon>Brachypodieae</taxon>
        <taxon>Brachypodium</taxon>
    </lineage>
</organism>
<feature type="transmembrane region" description="Helical" evidence="1">
    <location>
        <begin position="313"/>
        <end position="339"/>
    </location>
</feature>
<dbReference type="Pfam" id="PF25055">
    <property type="entry name" value="DUF7792"/>
    <property type="match status" value="1"/>
</dbReference>
<keyword evidence="1" id="KW-0812">Transmembrane</keyword>
<dbReference type="GO" id="GO:0007166">
    <property type="term" value="P:cell surface receptor signaling pathway"/>
    <property type="evidence" value="ECO:0007669"/>
    <property type="project" value="InterPro"/>
</dbReference>
<reference evidence="3 4" key="1">
    <citation type="journal article" date="2010" name="Nature">
        <title>Genome sequencing and analysis of the model grass Brachypodium distachyon.</title>
        <authorList>
            <consortium name="International Brachypodium Initiative"/>
        </authorList>
    </citation>
    <scope>NUCLEOTIDE SEQUENCE [LARGE SCALE GENOMIC DNA]</scope>
    <source>
        <strain evidence="3 4">Bd21</strain>
    </source>
</reference>
<dbReference type="EMBL" id="CM000883">
    <property type="protein sequence ID" value="KQJ87359.1"/>
    <property type="molecule type" value="Genomic_DNA"/>
</dbReference>
<dbReference type="ExpressionAtlas" id="A0A0Q3EHZ5">
    <property type="expression patterns" value="baseline and differential"/>
</dbReference>
<dbReference type="AlphaFoldDB" id="A0A0Q3EHZ5"/>
<dbReference type="PANTHER" id="PTHR35832:SF9">
    <property type="entry name" value="OS12G0276800 PROTEIN"/>
    <property type="match status" value="1"/>
</dbReference>
<dbReference type="InterPro" id="IPR056694">
    <property type="entry name" value="DUF7792"/>
</dbReference>
<dbReference type="Gene3D" id="1.20.930.20">
    <property type="entry name" value="Adaptor protein Cbl, N-terminal domain"/>
    <property type="match status" value="1"/>
</dbReference>
<gene>
    <name evidence="4" type="primary">LOC104584451</name>
    <name evidence="3" type="ORF">BRADI_4g10510v3</name>
</gene>
<protein>
    <recommendedName>
        <fullName evidence="2">DUF7792 domain-containing protein</fullName>
    </recommendedName>
</protein>
<keyword evidence="5" id="KW-1185">Reference proteome</keyword>
<dbReference type="Gramene" id="KQJ87359">
    <property type="protein sequence ID" value="KQJ87359"/>
    <property type="gene ID" value="BRADI_4g10510v3"/>
</dbReference>
<dbReference type="Proteomes" id="UP000008810">
    <property type="component" value="Chromosome 4"/>
</dbReference>
<dbReference type="InterPro" id="IPR059179">
    <property type="entry name" value="MLKL-like_MCAfunc"/>
</dbReference>
<keyword evidence="1" id="KW-0472">Membrane</keyword>
<evidence type="ECO:0000313" key="4">
    <source>
        <dbReference type="EnsemblPlants" id="KQJ87359"/>
    </source>
</evidence>
<evidence type="ECO:0000313" key="3">
    <source>
        <dbReference type="EMBL" id="KQJ87359.1"/>
    </source>
</evidence>
<proteinExistence type="predicted"/>
<keyword evidence="1" id="KW-1133">Transmembrane helix</keyword>
<reference evidence="3" key="2">
    <citation type="submission" date="2017-06" db="EMBL/GenBank/DDBJ databases">
        <title>WGS assembly of Brachypodium distachyon.</title>
        <authorList>
            <consortium name="The International Brachypodium Initiative"/>
            <person name="Lucas S."/>
            <person name="Harmon-Smith M."/>
            <person name="Lail K."/>
            <person name="Tice H."/>
            <person name="Grimwood J."/>
            <person name="Bruce D."/>
            <person name="Barry K."/>
            <person name="Shu S."/>
            <person name="Lindquist E."/>
            <person name="Wang M."/>
            <person name="Pitluck S."/>
            <person name="Vogel J.P."/>
            <person name="Garvin D.F."/>
            <person name="Mockler T.C."/>
            <person name="Schmutz J."/>
            <person name="Rokhsar D."/>
            <person name="Bevan M.W."/>
        </authorList>
    </citation>
    <scope>NUCLEOTIDE SEQUENCE</scope>
    <source>
        <strain evidence="3">Bd21</strain>
    </source>
</reference>
<accession>A0A0Q3EHZ5</accession>
<sequence>MPDLASSSPVGAMDPASGQSPYPAAHTFYIYVAPAIPPLHSSYIAKRKKGKGSRTQSKVSLLYNTAELGSDRIEARAMDLAVGGGVLKLIFTLVVAIRASASTAKQNKEDCLQIARRAGKLHATLAAGAHTLAEATRQHPAVASVLDDLREALREALEGVKACQRDCGALIRLLKAAKVSAQLRVLNKDIKDRIMDVLLVTSIYTNGLVYTMHLYHMEHLRIQRHIMMHAHHMEHQRLPRPLPQMQIQEHQGYGNTHNDQSLSNQSYAIQPASPSIPERATSSIPCQIEWTAAVPEDVDFRREARDSNIETRVVVLLILVLLLLGTRCGLERLLLFYLWRLLFRLG</sequence>
<dbReference type="PANTHER" id="PTHR35832">
    <property type="entry name" value="OS12G0248400 PROTEIN-RELATED"/>
    <property type="match status" value="1"/>
</dbReference>
<feature type="domain" description="DUF7792" evidence="2">
    <location>
        <begin position="88"/>
        <end position="204"/>
    </location>
</feature>
<reference evidence="4" key="3">
    <citation type="submission" date="2018-08" db="UniProtKB">
        <authorList>
            <consortium name="EnsemblPlants"/>
        </authorList>
    </citation>
    <scope>IDENTIFICATION</scope>
    <source>
        <strain evidence="4">cv. Bd21</strain>
    </source>
</reference>
<evidence type="ECO:0000313" key="5">
    <source>
        <dbReference type="Proteomes" id="UP000008810"/>
    </source>
</evidence>